<dbReference type="Gene3D" id="1.10.150.130">
    <property type="match status" value="1"/>
</dbReference>
<dbReference type="EMBL" id="JFYZ01000018">
    <property type="protein sequence ID" value="EZP80208.1"/>
    <property type="molecule type" value="Genomic_DNA"/>
</dbReference>
<dbReference type="PROSITE" id="PS51900">
    <property type="entry name" value="CB"/>
    <property type="match status" value="1"/>
</dbReference>
<keyword evidence="2" id="KW-0229">DNA integration</keyword>
<protein>
    <submittedName>
        <fullName evidence="8">Site-specific recombinase, phage integrase family protein</fullName>
    </submittedName>
</protein>
<dbReference type="InterPro" id="IPR011010">
    <property type="entry name" value="DNA_brk_join_enz"/>
</dbReference>
<dbReference type="GO" id="GO:0006310">
    <property type="term" value="P:DNA recombination"/>
    <property type="evidence" value="ECO:0007669"/>
    <property type="project" value="UniProtKB-KW"/>
</dbReference>
<dbReference type="PANTHER" id="PTHR30629">
    <property type="entry name" value="PROPHAGE INTEGRASE"/>
    <property type="match status" value="1"/>
</dbReference>
<evidence type="ECO:0000256" key="3">
    <source>
        <dbReference type="ARBA" id="ARBA00023125"/>
    </source>
</evidence>
<dbReference type="Pfam" id="PF22022">
    <property type="entry name" value="Phage_int_M"/>
    <property type="match status" value="1"/>
</dbReference>
<gene>
    <name evidence="8" type="ORF">BV97_03623</name>
</gene>
<dbReference type="InterPro" id="IPR013762">
    <property type="entry name" value="Integrase-like_cat_sf"/>
</dbReference>
<evidence type="ECO:0000313" key="9">
    <source>
        <dbReference type="Proteomes" id="UP000024329"/>
    </source>
</evidence>
<proteinExistence type="inferred from homology"/>
<feature type="domain" description="Tyr recombinase" evidence="6">
    <location>
        <begin position="215"/>
        <end position="390"/>
    </location>
</feature>
<evidence type="ECO:0000256" key="5">
    <source>
        <dbReference type="PROSITE-ProRule" id="PRU01248"/>
    </source>
</evidence>
<dbReference type="SUPFAM" id="SSF56349">
    <property type="entry name" value="DNA breaking-rejoining enzymes"/>
    <property type="match status" value="1"/>
</dbReference>
<dbReference type="InterPro" id="IPR044068">
    <property type="entry name" value="CB"/>
</dbReference>
<dbReference type="Proteomes" id="UP000024329">
    <property type="component" value="Unassembled WGS sequence"/>
</dbReference>
<feature type="domain" description="Core-binding (CB)" evidence="7">
    <location>
        <begin position="109"/>
        <end position="189"/>
    </location>
</feature>
<dbReference type="Pfam" id="PF13356">
    <property type="entry name" value="Arm-DNA-bind_3"/>
    <property type="match status" value="1"/>
</dbReference>
<dbReference type="InterPro" id="IPR010998">
    <property type="entry name" value="Integrase_recombinase_N"/>
</dbReference>
<sequence length="420" mass="46470">MGKLTVFHVRAAKNGRHCDGDGLYLMVNGNRARSWVLRIQHQGRRRDIGLGSVDLGRRRQDDPVHAVEILRRKVLTLAEARDKAAILRRLTLAGLDPVAERDREVRRIPTFAQAVDLAHAELSRGWTAKHAADFKSTMLSYAIPTLGSHSVDIIDHAMIRATLAPVWTDKPSTAKKVFTRINQVLAYCHATGLRTQDVPQKQVVRRGLARQSQSQHHPAVPFRQVPVFMHDLLGGTESSGRLALAFAALTASRSGEVRQATWDQIDLDTKIWFKPAHIMKSRRASSVPLSEAALVILRRAAVLRGKSHVVFPGRSGALLNNGALRNSMLAQGWGHATVHGLRSSFRDWAAEEMPAIPAMVAELILSHSVLSQTERAYLRSDLTAMRRTLMEAWAAFIMPQPEKLASGASVPCSDPLTIDR</sequence>
<dbReference type="PANTHER" id="PTHR30629:SF6">
    <property type="entry name" value="PROPHAGE INTEGRASE INTA-RELATED"/>
    <property type="match status" value="1"/>
</dbReference>
<comment type="caution">
    <text evidence="8">The sequence shown here is derived from an EMBL/GenBank/DDBJ whole genome shotgun (WGS) entry which is preliminary data.</text>
</comment>
<comment type="similarity">
    <text evidence="1">Belongs to the 'phage' integrase family.</text>
</comment>
<dbReference type="InterPro" id="IPR050808">
    <property type="entry name" value="Phage_Integrase"/>
</dbReference>
<evidence type="ECO:0000256" key="1">
    <source>
        <dbReference type="ARBA" id="ARBA00008857"/>
    </source>
</evidence>
<evidence type="ECO:0000256" key="4">
    <source>
        <dbReference type="ARBA" id="ARBA00023172"/>
    </source>
</evidence>
<dbReference type="RefSeq" id="WP_081799096.1">
    <property type="nucleotide sequence ID" value="NZ_JFYZ01000018.1"/>
</dbReference>
<dbReference type="eggNOG" id="COG0582">
    <property type="taxonomic scope" value="Bacteria"/>
</dbReference>
<dbReference type="InterPro" id="IPR053876">
    <property type="entry name" value="Phage_int_M"/>
</dbReference>
<keyword evidence="4" id="KW-0233">DNA recombination</keyword>
<evidence type="ECO:0000313" key="8">
    <source>
        <dbReference type="EMBL" id="EZP80208.1"/>
    </source>
</evidence>
<organism evidence="8 9">
    <name type="scientific">Novosphingobium resinovorum</name>
    <dbReference type="NCBI Taxonomy" id="158500"/>
    <lineage>
        <taxon>Bacteria</taxon>
        <taxon>Pseudomonadati</taxon>
        <taxon>Pseudomonadota</taxon>
        <taxon>Alphaproteobacteria</taxon>
        <taxon>Sphingomonadales</taxon>
        <taxon>Sphingomonadaceae</taxon>
        <taxon>Novosphingobium</taxon>
    </lineage>
</organism>
<evidence type="ECO:0000259" key="7">
    <source>
        <dbReference type="PROSITE" id="PS51900"/>
    </source>
</evidence>
<evidence type="ECO:0000256" key="2">
    <source>
        <dbReference type="ARBA" id="ARBA00022908"/>
    </source>
</evidence>
<accession>A0A031JTS1</accession>
<dbReference type="Gene3D" id="3.30.160.390">
    <property type="entry name" value="Integrase, DNA-binding domain"/>
    <property type="match status" value="1"/>
</dbReference>
<name>A0A031JTS1_9SPHN</name>
<dbReference type="Pfam" id="PF00589">
    <property type="entry name" value="Phage_integrase"/>
    <property type="match status" value="1"/>
</dbReference>
<dbReference type="InterPro" id="IPR025166">
    <property type="entry name" value="Integrase_DNA_bind_dom"/>
</dbReference>
<dbReference type="InterPro" id="IPR038488">
    <property type="entry name" value="Integrase_DNA-bd_sf"/>
</dbReference>
<keyword evidence="3 5" id="KW-0238">DNA-binding</keyword>
<evidence type="ECO:0000259" key="6">
    <source>
        <dbReference type="PROSITE" id="PS51898"/>
    </source>
</evidence>
<dbReference type="GO" id="GO:0015074">
    <property type="term" value="P:DNA integration"/>
    <property type="evidence" value="ECO:0007669"/>
    <property type="project" value="UniProtKB-KW"/>
</dbReference>
<dbReference type="PROSITE" id="PS51898">
    <property type="entry name" value="TYR_RECOMBINASE"/>
    <property type="match status" value="1"/>
</dbReference>
<dbReference type="InterPro" id="IPR002104">
    <property type="entry name" value="Integrase_catalytic"/>
</dbReference>
<dbReference type="AlphaFoldDB" id="A0A031JTS1"/>
<dbReference type="Gene3D" id="1.10.443.10">
    <property type="entry name" value="Intergrase catalytic core"/>
    <property type="match status" value="1"/>
</dbReference>
<dbReference type="GO" id="GO:0003677">
    <property type="term" value="F:DNA binding"/>
    <property type="evidence" value="ECO:0007669"/>
    <property type="project" value="UniProtKB-UniRule"/>
</dbReference>
<reference evidence="8 9" key="1">
    <citation type="submission" date="2014-03" db="EMBL/GenBank/DDBJ databases">
        <title>Whole genome sequence of Novosphingobium resinovorum KF1.</title>
        <authorList>
            <person name="Gan H.M."/>
            <person name="Gan H.Y."/>
            <person name="Chew T.H."/>
            <person name="Savka M.A."/>
        </authorList>
    </citation>
    <scope>NUCLEOTIDE SEQUENCE [LARGE SCALE GENOMIC DNA]</scope>
    <source>
        <strain evidence="8 9">KF1</strain>
    </source>
</reference>
<dbReference type="PATRIC" id="fig|158500.4.peg.3699"/>